<organism evidence="1">
    <name type="scientific">Arundo donax</name>
    <name type="common">Giant reed</name>
    <name type="synonym">Donax arundinaceus</name>
    <dbReference type="NCBI Taxonomy" id="35708"/>
    <lineage>
        <taxon>Eukaryota</taxon>
        <taxon>Viridiplantae</taxon>
        <taxon>Streptophyta</taxon>
        <taxon>Embryophyta</taxon>
        <taxon>Tracheophyta</taxon>
        <taxon>Spermatophyta</taxon>
        <taxon>Magnoliopsida</taxon>
        <taxon>Liliopsida</taxon>
        <taxon>Poales</taxon>
        <taxon>Poaceae</taxon>
        <taxon>PACMAD clade</taxon>
        <taxon>Arundinoideae</taxon>
        <taxon>Arundineae</taxon>
        <taxon>Arundo</taxon>
    </lineage>
</organism>
<dbReference type="AlphaFoldDB" id="A0A0A8YHD2"/>
<accession>A0A0A8YHD2</accession>
<reference evidence="1" key="1">
    <citation type="submission" date="2014-09" db="EMBL/GenBank/DDBJ databases">
        <authorList>
            <person name="Magalhaes I.L.F."/>
            <person name="Oliveira U."/>
            <person name="Santos F.R."/>
            <person name="Vidigal T.H.D.A."/>
            <person name="Brescovit A.D."/>
            <person name="Santos A.J."/>
        </authorList>
    </citation>
    <scope>NUCLEOTIDE SEQUENCE</scope>
    <source>
        <tissue evidence="1">Shoot tissue taken approximately 20 cm above the soil surface</tissue>
    </source>
</reference>
<protein>
    <submittedName>
        <fullName evidence="1">Uncharacterized protein</fullName>
    </submittedName>
</protein>
<name>A0A0A8YHD2_ARUDO</name>
<reference evidence="1" key="2">
    <citation type="journal article" date="2015" name="Data Brief">
        <title>Shoot transcriptome of the giant reed, Arundo donax.</title>
        <authorList>
            <person name="Barrero R.A."/>
            <person name="Guerrero F.D."/>
            <person name="Moolhuijzen P."/>
            <person name="Goolsby J.A."/>
            <person name="Tidwell J."/>
            <person name="Bellgard S.E."/>
            <person name="Bellgard M.I."/>
        </authorList>
    </citation>
    <scope>NUCLEOTIDE SEQUENCE</scope>
    <source>
        <tissue evidence="1">Shoot tissue taken approximately 20 cm above the soil surface</tissue>
    </source>
</reference>
<dbReference type="EMBL" id="GBRH01272006">
    <property type="protein sequence ID" value="JAD25889.1"/>
    <property type="molecule type" value="Transcribed_RNA"/>
</dbReference>
<sequence>MSIRAASVARVAQQLRPHLGDQLQHVVRRVLHLHAEELGAKLRSSLQYFFVESRTTTVLKPSSIGEPILGCSVECIPVAP</sequence>
<evidence type="ECO:0000313" key="1">
    <source>
        <dbReference type="EMBL" id="JAD25889.1"/>
    </source>
</evidence>
<proteinExistence type="predicted"/>